<dbReference type="InterPro" id="IPR034660">
    <property type="entry name" value="DinB/YfiT-like"/>
</dbReference>
<protein>
    <submittedName>
        <fullName evidence="2">Putative damage-inducible protein DinB</fullName>
    </submittedName>
</protein>
<keyword evidence="3" id="KW-1185">Reference proteome</keyword>
<comment type="caution">
    <text evidence="1">The sequence shown here is derived from an EMBL/GenBank/DDBJ whole genome shotgun (WGS) entry which is preliminary data.</text>
</comment>
<dbReference type="AlphaFoldDB" id="A0A511F8U2"/>
<evidence type="ECO:0000313" key="3">
    <source>
        <dbReference type="Proteomes" id="UP000321723"/>
    </source>
</evidence>
<accession>A0A511F8U2</accession>
<dbReference type="RefSeq" id="WP_222595985.1">
    <property type="nucleotide sequence ID" value="NZ_BJVQ01000001.1"/>
</dbReference>
<dbReference type="EMBL" id="JACHDN010000001">
    <property type="protein sequence ID" value="MBB5474950.1"/>
    <property type="molecule type" value="Genomic_DNA"/>
</dbReference>
<sequence length="168" mass="17922">MDGVGVLVDGFGRVGDLVHGVLDGLGEDELTARLGPEANTIAWLVWHLARVEDAQVAHLAGTDQVWHAQGFADRFALPFDRDATGYGQSPGQVAQVRAEPALLAAYADATRAATDAYLARLQDEDLARVVDERWDPPVTVGVRLVSVLGDVLEHAGQAAFVRGVVTSR</sequence>
<evidence type="ECO:0000313" key="2">
    <source>
        <dbReference type="EMBL" id="MBB5474950.1"/>
    </source>
</evidence>
<name>A0A511F8U2_9CELL</name>
<reference evidence="2 4" key="2">
    <citation type="submission" date="2020-08" db="EMBL/GenBank/DDBJ databases">
        <title>Sequencing the genomes of 1000 actinobacteria strains.</title>
        <authorList>
            <person name="Klenk H.-P."/>
        </authorList>
    </citation>
    <scope>NUCLEOTIDE SEQUENCE [LARGE SCALE GENOMIC DNA]</scope>
    <source>
        <strain evidence="2 4">DSM 9581</strain>
    </source>
</reference>
<gene>
    <name evidence="1" type="ORF">CHO01_00900</name>
    <name evidence="2" type="ORF">HNR08_003686</name>
</gene>
<dbReference type="Proteomes" id="UP000564629">
    <property type="component" value="Unassembled WGS sequence"/>
</dbReference>
<proteinExistence type="predicted"/>
<dbReference type="InterPro" id="IPR007061">
    <property type="entry name" value="MST-like"/>
</dbReference>
<dbReference type="NCBIfam" id="NF047843">
    <property type="entry name" value="MST_Rv0443"/>
    <property type="match status" value="1"/>
</dbReference>
<evidence type="ECO:0000313" key="1">
    <source>
        <dbReference type="EMBL" id="GEL44974.1"/>
    </source>
</evidence>
<dbReference type="SUPFAM" id="SSF109854">
    <property type="entry name" value="DinB/YfiT-like putative metalloenzymes"/>
    <property type="match status" value="1"/>
</dbReference>
<dbReference type="Pfam" id="PF04978">
    <property type="entry name" value="MST"/>
    <property type="match status" value="1"/>
</dbReference>
<evidence type="ECO:0000313" key="4">
    <source>
        <dbReference type="Proteomes" id="UP000564629"/>
    </source>
</evidence>
<dbReference type="EMBL" id="BJVQ01000001">
    <property type="protein sequence ID" value="GEL44974.1"/>
    <property type="molecule type" value="Genomic_DNA"/>
</dbReference>
<reference evidence="1 3" key="1">
    <citation type="submission" date="2019-07" db="EMBL/GenBank/DDBJ databases">
        <title>Whole genome shotgun sequence of Cellulomonas hominis NBRC 16055.</title>
        <authorList>
            <person name="Hosoyama A."/>
            <person name="Uohara A."/>
            <person name="Ohji S."/>
            <person name="Ichikawa N."/>
        </authorList>
    </citation>
    <scope>NUCLEOTIDE SEQUENCE [LARGE SCALE GENOMIC DNA]</scope>
    <source>
        <strain evidence="1 3">NBRC 16055</strain>
    </source>
</reference>
<organism evidence="1 3">
    <name type="scientific">Cellulomonas hominis</name>
    <dbReference type="NCBI Taxonomy" id="156981"/>
    <lineage>
        <taxon>Bacteria</taxon>
        <taxon>Bacillati</taxon>
        <taxon>Actinomycetota</taxon>
        <taxon>Actinomycetes</taxon>
        <taxon>Micrococcales</taxon>
        <taxon>Cellulomonadaceae</taxon>
        <taxon>Cellulomonas</taxon>
    </lineage>
</organism>
<dbReference type="Proteomes" id="UP000321723">
    <property type="component" value="Unassembled WGS sequence"/>
</dbReference>
<dbReference type="Gene3D" id="1.20.120.450">
    <property type="entry name" value="dinb family like domain"/>
    <property type="match status" value="1"/>
</dbReference>